<dbReference type="RefSeq" id="YP_009598052.1">
    <property type="nucleotide sequence ID" value="NC_041903.1"/>
</dbReference>
<dbReference type="GeneID" id="40073733"/>
<dbReference type="KEGG" id="vg:40073733"/>
<dbReference type="Proteomes" id="UP000221507">
    <property type="component" value="Segment"/>
</dbReference>
<reference evidence="1 2" key="1">
    <citation type="submission" date="2016-10" db="EMBL/GenBank/DDBJ databases">
        <title>Antibacterial composition for prophylaxis and treatment of hospital infections (variants), strains of bacteriophages, used for obtaining thereof.</title>
        <authorList>
            <person name="Aleshkin A.V."/>
            <person name="Volozhantsev N.V."/>
            <person name="Verevkin V.V."/>
            <person name="Krasilnikova V.M."/>
            <person name="Myakinina V.P."/>
            <person name="Popova A.V."/>
            <person name="Svetoch E.A."/>
        </authorList>
    </citation>
    <scope>NUCLEOTIDE SEQUENCE [LARGE SCALE GENOMIC DNA]</scope>
    <source>
        <strain evidence="1 2">PA10</strain>
    </source>
</reference>
<protein>
    <submittedName>
        <fullName evidence="1">Uncharacterized protein</fullName>
    </submittedName>
</protein>
<dbReference type="EMBL" id="KY000083">
    <property type="protein sequence ID" value="APD20926.1"/>
    <property type="molecule type" value="Genomic_DNA"/>
</dbReference>
<accession>A0A1J0MIH0</accession>
<organism evidence="1 2">
    <name type="scientific">Pseudomonas phage PA10</name>
    <dbReference type="NCBI Taxonomy" id="1913575"/>
    <lineage>
        <taxon>Viruses</taxon>
        <taxon>Duplodnaviria</taxon>
        <taxon>Heunggongvirae</taxon>
        <taxon>Uroviricota</taxon>
        <taxon>Caudoviricetes</taxon>
        <taxon>Vandenendeviridae</taxon>
        <taxon>Skurskavirinae</taxon>
        <taxon>Pakpunavirus</taxon>
        <taxon>Pakpunavirus PA10</taxon>
    </lineage>
</organism>
<evidence type="ECO:0000313" key="2">
    <source>
        <dbReference type="Proteomes" id="UP000221507"/>
    </source>
</evidence>
<name>A0A1J0MIH0_9CAUD</name>
<proteinExistence type="predicted"/>
<evidence type="ECO:0000313" key="1">
    <source>
        <dbReference type="EMBL" id="APD20926.1"/>
    </source>
</evidence>
<sequence>MGVASARCSTEDVRAVPDDSAIRINRNSAESSVCVSLNKRVSLRRSCGWNLSRVGQTSDSSGRNCTMSHVTISVESEQPSVSATVESSDSRRLYGQVGAIVQGAGEDLSIRATLSESVETQTRPSVCKSRAQRELVSCVKDNFVTNLDNWVCSASEHELQNVVIYYSEANPVSVRLIPQC</sequence>
<keyword evidence="2" id="KW-1185">Reference proteome</keyword>